<reference evidence="1 2" key="1">
    <citation type="journal article" date="2018" name="Nat. Biotechnol.">
        <title>A standardized bacterial taxonomy based on genome phylogeny substantially revises the tree of life.</title>
        <authorList>
            <person name="Parks D.H."/>
            <person name="Chuvochina M."/>
            <person name="Waite D.W."/>
            <person name="Rinke C."/>
            <person name="Skarshewski A."/>
            <person name="Chaumeil P.A."/>
            <person name="Hugenholtz P."/>
        </authorList>
    </citation>
    <scope>NUCLEOTIDE SEQUENCE [LARGE SCALE GENOMIC DNA]</scope>
    <source>
        <strain evidence="1">UBA11247</strain>
    </source>
</reference>
<proteinExistence type="predicted"/>
<protein>
    <submittedName>
        <fullName evidence="1">Uncharacterized protein</fullName>
    </submittedName>
</protein>
<dbReference type="AlphaFoldDB" id="A0A3D4SW19"/>
<comment type="caution">
    <text evidence="1">The sequence shown here is derived from an EMBL/GenBank/DDBJ whole genome shotgun (WGS) entry which is preliminary data.</text>
</comment>
<organism evidence="1 2">
    <name type="scientific">Corynebacterium nuruki</name>
    <dbReference type="NCBI Taxonomy" id="1032851"/>
    <lineage>
        <taxon>Bacteria</taxon>
        <taxon>Bacillati</taxon>
        <taxon>Actinomycetota</taxon>
        <taxon>Actinomycetes</taxon>
        <taxon>Mycobacteriales</taxon>
        <taxon>Corynebacteriaceae</taxon>
        <taxon>Corynebacterium</taxon>
    </lineage>
</organism>
<accession>A0A3D4SW19</accession>
<sequence length="112" mass="12473">MAPQEFWDERYRENNCASQSMAHGGIAMCMARSVDTEHGGTLVVLYVDQDEAGVQDWFSSDSKQEMFTQSMAEIFAMAKHEGDPRVQHVTDLRVIASGGKGIFSGWQDEVPV</sequence>
<dbReference type="Proteomes" id="UP000261739">
    <property type="component" value="Unassembled WGS sequence"/>
</dbReference>
<evidence type="ECO:0000313" key="2">
    <source>
        <dbReference type="Proteomes" id="UP000261739"/>
    </source>
</evidence>
<gene>
    <name evidence="1" type="ORF">DIW82_01450</name>
</gene>
<dbReference type="EMBL" id="DQID01000037">
    <property type="protein sequence ID" value="HCT13483.1"/>
    <property type="molecule type" value="Genomic_DNA"/>
</dbReference>
<evidence type="ECO:0000313" key="1">
    <source>
        <dbReference type="EMBL" id="HCT13483.1"/>
    </source>
</evidence>
<name>A0A3D4SW19_9CORY</name>